<dbReference type="PhylomeDB" id="B4K9P2"/>
<reference evidence="3 4" key="1">
    <citation type="journal article" date="2007" name="Nature">
        <title>Evolution of genes and genomes on the Drosophila phylogeny.</title>
        <authorList>
            <consortium name="Drosophila 12 Genomes Consortium"/>
            <person name="Clark A.G."/>
            <person name="Eisen M.B."/>
            <person name="Smith D.R."/>
            <person name="Bergman C.M."/>
            <person name="Oliver B."/>
            <person name="Markow T.A."/>
            <person name="Kaufman T.C."/>
            <person name="Kellis M."/>
            <person name="Gelbart W."/>
            <person name="Iyer V.N."/>
            <person name="Pollard D.A."/>
            <person name="Sackton T.B."/>
            <person name="Larracuente A.M."/>
            <person name="Singh N.D."/>
            <person name="Abad J.P."/>
            <person name="Abt D.N."/>
            <person name="Adryan B."/>
            <person name="Aguade M."/>
            <person name="Akashi H."/>
            <person name="Anderson W.W."/>
            <person name="Aquadro C.F."/>
            <person name="Ardell D.H."/>
            <person name="Arguello R."/>
            <person name="Artieri C.G."/>
            <person name="Barbash D.A."/>
            <person name="Barker D."/>
            <person name="Barsanti P."/>
            <person name="Batterham P."/>
            <person name="Batzoglou S."/>
            <person name="Begun D."/>
            <person name="Bhutkar A."/>
            <person name="Blanco E."/>
            <person name="Bosak S.A."/>
            <person name="Bradley R.K."/>
            <person name="Brand A.D."/>
            <person name="Brent M.R."/>
            <person name="Brooks A.N."/>
            <person name="Brown R.H."/>
            <person name="Butlin R.K."/>
            <person name="Caggese C."/>
            <person name="Calvi B.R."/>
            <person name="Bernardo de Carvalho A."/>
            <person name="Caspi A."/>
            <person name="Castrezana S."/>
            <person name="Celniker S.E."/>
            <person name="Chang J.L."/>
            <person name="Chapple C."/>
            <person name="Chatterji S."/>
            <person name="Chinwalla A."/>
            <person name="Civetta A."/>
            <person name="Clifton S.W."/>
            <person name="Comeron J.M."/>
            <person name="Costello J.C."/>
            <person name="Coyne J.A."/>
            <person name="Daub J."/>
            <person name="David R.G."/>
            <person name="Delcher A.L."/>
            <person name="Delehaunty K."/>
            <person name="Do C.B."/>
            <person name="Ebling H."/>
            <person name="Edwards K."/>
            <person name="Eickbush T."/>
            <person name="Evans J.D."/>
            <person name="Filipski A."/>
            <person name="Findeiss S."/>
            <person name="Freyhult E."/>
            <person name="Fulton L."/>
            <person name="Fulton R."/>
            <person name="Garcia A.C."/>
            <person name="Gardiner A."/>
            <person name="Garfield D.A."/>
            <person name="Garvin B.E."/>
            <person name="Gibson G."/>
            <person name="Gilbert D."/>
            <person name="Gnerre S."/>
            <person name="Godfrey J."/>
            <person name="Good R."/>
            <person name="Gotea V."/>
            <person name="Gravely B."/>
            <person name="Greenberg A.J."/>
            <person name="Griffiths-Jones S."/>
            <person name="Gross S."/>
            <person name="Guigo R."/>
            <person name="Gustafson E.A."/>
            <person name="Haerty W."/>
            <person name="Hahn M.W."/>
            <person name="Halligan D.L."/>
            <person name="Halpern A.L."/>
            <person name="Halter G.M."/>
            <person name="Han M.V."/>
            <person name="Heger A."/>
            <person name="Hillier L."/>
            <person name="Hinrichs A.S."/>
            <person name="Holmes I."/>
            <person name="Hoskins R.A."/>
            <person name="Hubisz M.J."/>
            <person name="Hultmark D."/>
            <person name="Huntley M.A."/>
            <person name="Jaffe D.B."/>
            <person name="Jagadeeshan S."/>
            <person name="Jeck W.R."/>
            <person name="Johnson J."/>
            <person name="Jones C.D."/>
            <person name="Jordan W.C."/>
            <person name="Karpen G.H."/>
            <person name="Kataoka E."/>
            <person name="Keightley P.D."/>
            <person name="Kheradpour P."/>
            <person name="Kirkness E.F."/>
            <person name="Koerich L.B."/>
            <person name="Kristiansen K."/>
            <person name="Kudrna D."/>
            <person name="Kulathinal R.J."/>
            <person name="Kumar S."/>
            <person name="Kwok R."/>
            <person name="Lander E."/>
            <person name="Langley C.H."/>
            <person name="Lapoint R."/>
            <person name="Lazzaro B.P."/>
            <person name="Lee S.J."/>
            <person name="Levesque L."/>
            <person name="Li R."/>
            <person name="Lin C.F."/>
            <person name="Lin M.F."/>
            <person name="Lindblad-Toh K."/>
            <person name="Llopart A."/>
            <person name="Long M."/>
            <person name="Low L."/>
            <person name="Lozovsky E."/>
            <person name="Lu J."/>
            <person name="Luo M."/>
            <person name="Machado C.A."/>
            <person name="Makalowski W."/>
            <person name="Marzo M."/>
            <person name="Matsuda M."/>
            <person name="Matzkin L."/>
            <person name="McAllister B."/>
            <person name="McBride C.S."/>
            <person name="McKernan B."/>
            <person name="McKernan K."/>
            <person name="Mendez-Lago M."/>
            <person name="Minx P."/>
            <person name="Mollenhauer M.U."/>
            <person name="Montooth K."/>
            <person name="Mount S.M."/>
            <person name="Mu X."/>
            <person name="Myers E."/>
            <person name="Negre B."/>
            <person name="Newfeld S."/>
            <person name="Nielsen R."/>
            <person name="Noor M.A."/>
            <person name="O'Grady P."/>
            <person name="Pachter L."/>
            <person name="Papaceit M."/>
            <person name="Parisi M.J."/>
            <person name="Parisi M."/>
            <person name="Parts L."/>
            <person name="Pedersen J.S."/>
            <person name="Pesole G."/>
            <person name="Phillippy A.M."/>
            <person name="Ponting C.P."/>
            <person name="Pop M."/>
            <person name="Porcelli D."/>
            <person name="Powell J.R."/>
            <person name="Prohaska S."/>
            <person name="Pruitt K."/>
            <person name="Puig M."/>
            <person name="Quesneville H."/>
            <person name="Ram K.R."/>
            <person name="Rand D."/>
            <person name="Rasmussen M.D."/>
            <person name="Reed L.K."/>
            <person name="Reenan R."/>
            <person name="Reily A."/>
            <person name="Remington K.A."/>
            <person name="Rieger T.T."/>
            <person name="Ritchie M.G."/>
            <person name="Robin C."/>
            <person name="Rogers Y.H."/>
            <person name="Rohde C."/>
            <person name="Rozas J."/>
            <person name="Rubenfield M.J."/>
            <person name="Ruiz A."/>
            <person name="Russo S."/>
            <person name="Salzberg S.L."/>
            <person name="Sanchez-Gracia A."/>
            <person name="Saranga D.J."/>
            <person name="Sato H."/>
            <person name="Schaeffer S.W."/>
            <person name="Schatz M.C."/>
            <person name="Schlenke T."/>
            <person name="Schwartz R."/>
            <person name="Segarra C."/>
            <person name="Singh R.S."/>
            <person name="Sirot L."/>
            <person name="Sirota M."/>
            <person name="Sisneros N.B."/>
            <person name="Smith C.D."/>
            <person name="Smith T.F."/>
            <person name="Spieth J."/>
            <person name="Stage D.E."/>
            <person name="Stark A."/>
            <person name="Stephan W."/>
            <person name="Strausberg R.L."/>
            <person name="Strempel S."/>
            <person name="Sturgill D."/>
            <person name="Sutton G."/>
            <person name="Sutton G.G."/>
            <person name="Tao W."/>
            <person name="Teichmann S."/>
            <person name="Tobari Y.N."/>
            <person name="Tomimura Y."/>
            <person name="Tsolas J.M."/>
            <person name="Valente V.L."/>
            <person name="Venter E."/>
            <person name="Venter J.C."/>
            <person name="Vicario S."/>
            <person name="Vieira F.G."/>
            <person name="Vilella A.J."/>
            <person name="Villasante A."/>
            <person name="Walenz B."/>
            <person name="Wang J."/>
            <person name="Wasserman M."/>
            <person name="Watts T."/>
            <person name="Wilson D."/>
            <person name="Wilson R.K."/>
            <person name="Wing R.A."/>
            <person name="Wolfner M.F."/>
            <person name="Wong A."/>
            <person name="Wong G.K."/>
            <person name="Wu C.I."/>
            <person name="Wu G."/>
            <person name="Yamamoto D."/>
            <person name="Yang H.P."/>
            <person name="Yang S.P."/>
            <person name="Yorke J.A."/>
            <person name="Yoshida K."/>
            <person name="Zdobnov E."/>
            <person name="Zhang P."/>
            <person name="Zhang Y."/>
            <person name="Zimin A.V."/>
            <person name="Baldwin J."/>
            <person name="Abdouelleil A."/>
            <person name="Abdulkadir J."/>
            <person name="Abebe A."/>
            <person name="Abera B."/>
            <person name="Abreu J."/>
            <person name="Acer S.C."/>
            <person name="Aftuck L."/>
            <person name="Alexander A."/>
            <person name="An P."/>
            <person name="Anderson E."/>
            <person name="Anderson S."/>
            <person name="Arachi H."/>
            <person name="Azer M."/>
            <person name="Bachantsang P."/>
            <person name="Barry A."/>
            <person name="Bayul T."/>
            <person name="Berlin A."/>
            <person name="Bessette D."/>
            <person name="Bloom T."/>
            <person name="Blye J."/>
            <person name="Boguslavskiy L."/>
            <person name="Bonnet C."/>
            <person name="Boukhgalter B."/>
            <person name="Bourzgui I."/>
            <person name="Brown A."/>
            <person name="Cahill P."/>
            <person name="Channer S."/>
            <person name="Cheshatsang Y."/>
            <person name="Chuda L."/>
            <person name="Citroen M."/>
            <person name="Collymore A."/>
            <person name="Cooke P."/>
            <person name="Costello M."/>
            <person name="D'Aco K."/>
            <person name="Daza R."/>
            <person name="De Haan G."/>
            <person name="DeGray S."/>
            <person name="DeMaso C."/>
            <person name="Dhargay N."/>
            <person name="Dooley K."/>
            <person name="Dooley E."/>
            <person name="Doricent M."/>
            <person name="Dorje P."/>
            <person name="Dorjee K."/>
            <person name="Dupes A."/>
            <person name="Elong R."/>
            <person name="Falk J."/>
            <person name="Farina A."/>
            <person name="Faro S."/>
            <person name="Ferguson D."/>
            <person name="Fisher S."/>
            <person name="Foley C.D."/>
            <person name="Franke A."/>
            <person name="Friedrich D."/>
            <person name="Gadbois L."/>
            <person name="Gearin G."/>
            <person name="Gearin C.R."/>
            <person name="Giannoukos G."/>
            <person name="Goode T."/>
            <person name="Graham J."/>
            <person name="Grandbois E."/>
            <person name="Grewal S."/>
            <person name="Gyaltsen K."/>
            <person name="Hafez N."/>
            <person name="Hagos B."/>
            <person name="Hall J."/>
            <person name="Henson C."/>
            <person name="Hollinger A."/>
            <person name="Honan T."/>
            <person name="Huard M.D."/>
            <person name="Hughes L."/>
            <person name="Hurhula B."/>
            <person name="Husby M.E."/>
            <person name="Kamat A."/>
            <person name="Kanga B."/>
            <person name="Kashin S."/>
            <person name="Khazanovich D."/>
            <person name="Kisner P."/>
            <person name="Lance K."/>
            <person name="Lara M."/>
            <person name="Lee W."/>
            <person name="Lennon N."/>
            <person name="Letendre F."/>
            <person name="LeVine R."/>
            <person name="Lipovsky A."/>
            <person name="Liu X."/>
            <person name="Liu J."/>
            <person name="Liu S."/>
            <person name="Lokyitsang T."/>
            <person name="Lokyitsang Y."/>
            <person name="Lubonja R."/>
            <person name="Lui A."/>
            <person name="MacDonald P."/>
            <person name="Magnisalis V."/>
            <person name="Maru K."/>
            <person name="Matthews C."/>
            <person name="McCusker W."/>
            <person name="McDonough S."/>
            <person name="Mehta T."/>
            <person name="Meldrim J."/>
            <person name="Meneus L."/>
            <person name="Mihai O."/>
            <person name="Mihalev A."/>
            <person name="Mihova T."/>
            <person name="Mittelman R."/>
            <person name="Mlenga V."/>
            <person name="Montmayeur A."/>
            <person name="Mulrain L."/>
            <person name="Navidi A."/>
            <person name="Naylor J."/>
            <person name="Negash T."/>
            <person name="Nguyen T."/>
            <person name="Nguyen N."/>
            <person name="Nicol R."/>
            <person name="Norbu C."/>
            <person name="Norbu N."/>
            <person name="Novod N."/>
            <person name="O'Neill B."/>
            <person name="Osman S."/>
            <person name="Markiewicz E."/>
            <person name="Oyono O.L."/>
            <person name="Patti C."/>
            <person name="Phunkhang P."/>
            <person name="Pierre F."/>
            <person name="Priest M."/>
            <person name="Raghuraman S."/>
            <person name="Rege F."/>
            <person name="Reyes R."/>
            <person name="Rise C."/>
            <person name="Rogov P."/>
            <person name="Ross K."/>
            <person name="Ryan E."/>
            <person name="Settipalli S."/>
            <person name="Shea T."/>
            <person name="Sherpa N."/>
            <person name="Shi L."/>
            <person name="Shih D."/>
            <person name="Sparrow T."/>
            <person name="Spaulding J."/>
            <person name="Stalker J."/>
            <person name="Stange-Thomann N."/>
            <person name="Stavropoulos S."/>
            <person name="Stone C."/>
            <person name="Strader C."/>
            <person name="Tesfaye S."/>
            <person name="Thomson T."/>
            <person name="Thoulutsang Y."/>
            <person name="Thoulutsang D."/>
            <person name="Topham K."/>
            <person name="Topping I."/>
            <person name="Tsamla T."/>
            <person name="Vassiliev H."/>
            <person name="Vo A."/>
            <person name="Wangchuk T."/>
            <person name="Wangdi T."/>
            <person name="Weiand M."/>
            <person name="Wilkinson J."/>
            <person name="Wilson A."/>
            <person name="Yadav S."/>
            <person name="Young G."/>
            <person name="Yu Q."/>
            <person name="Zembek L."/>
            <person name="Zhong D."/>
            <person name="Zimmer A."/>
            <person name="Zwirko Z."/>
            <person name="Jaffe D.B."/>
            <person name="Alvarez P."/>
            <person name="Brockman W."/>
            <person name="Butler J."/>
            <person name="Chin C."/>
            <person name="Gnerre S."/>
            <person name="Grabherr M."/>
            <person name="Kleber M."/>
            <person name="Mauceli E."/>
            <person name="MacCallum I."/>
        </authorList>
    </citation>
    <scope>NUCLEOTIDE SEQUENCE [LARGE SCALE GENOMIC DNA]</scope>
    <source>
        <strain evidence="4">Tucson 15081-1352.22</strain>
    </source>
</reference>
<proteinExistence type="predicted"/>
<protein>
    <submittedName>
        <fullName evidence="3">Uncharacterized protein</fullName>
    </submittedName>
</protein>
<organism evidence="3 4">
    <name type="scientific">Drosophila mojavensis</name>
    <name type="common">Fruit fly</name>
    <dbReference type="NCBI Taxonomy" id="7230"/>
    <lineage>
        <taxon>Eukaryota</taxon>
        <taxon>Metazoa</taxon>
        <taxon>Ecdysozoa</taxon>
        <taxon>Arthropoda</taxon>
        <taxon>Hexapoda</taxon>
        <taxon>Insecta</taxon>
        <taxon>Pterygota</taxon>
        <taxon>Neoptera</taxon>
        <taxon>Endopterygota</taxon>
        <taxon>Diptera</taxon>
        <taxon>Brachycera</taxon>
        <taxon>Muscomorpha</taxon>
        <taxon>Ephydroidea</taxon>
        <taxon>Drosophilidae</taxon>
        <taxon>Drosophila</taxon>
    </lineage>
</organism>
<feature type="region of interest" description="Disordered" evidence="1">
    <location>
        <begin position="77"/>
        <end position="131"/>
    </location>
</feature>
<feature type="transmembrane region" description="Helical" evidence="2">
    <location>
        <begin position="49"/>
        <end position="71"/>
    </location>
</feature>
<evidence type="ECO:0000256" key="2">
    <source>
        <dbReference type="SAM" id="Phobius"/>
    </source>
</evidence>
<sequence length="131" mass="14932">MSQILSLFGYDTFNLEVNIYAMAEDVYDITDLMKSAETLKRLVLNPWEMLMHIWAAFLSIAVVVFLVGLAMNEKAKWRNQSRKQEDAQLGADPVPVHTEDIVKEQKNDRQSEEDEKTIHPGADPDPVKPDS</sequence>
<dbReference type="HOGENOM" id="CLU_1929757_0_0_1"/>
<keyword evidence="2" id="KW-1133">Transmembrane helix</keyword>
<keyword evidence="2" id="KW-0812">Transmembrane</keyword>
<gene>
    <name evidence="3" type="primary">Dmoj\GI24303</name>
    <name evidence="3" type="ORF">Dmoj_GI24303</name>
</gene>
<keyword evidence="4" id="KW-1185">Reference proteome</keyword>
<evidence type="ECO:0000313" key="3">
    <source>
        <dbReference type="EMBL" id="EDW14517.1"/>
    </source>
</evidence>
<dbReference type="AlphaFoldDB" id="B4K9P2"/>
<accession>B4K9P2</accession>
<dbReference type="EMBL" id="CH933806">
    <property type="protein sequence ID" value="EDW14517.1"/>
    <property type="molecule type" value="Genomic_DNA"/>
</dbReference>
<evidence type="ECO:0000256" key="1">
    <source>
        <dbReference type="SAM" id="MobiDB-lite"/>
    </source>
</evidence>
<feature type="compositionally biased region" description="Basic and acidic residues" evidence="1">
    <location>
        <begin position="97"/>
        <end position="110"/>
    </location>
</feature>
<dbReference type="KEGG" id="dmo:Dmoj_GI24303"/>
<dbReference type="OrthoDB" id="7863285at2759"/>
<dbReference type="Proteomes" id="UP000009192">
    <property type="component" value="Unassembled WGS sequence"/>
</dbReference>
<name>B4K9P2_DROMO</name>
<keyword evidence="2" id="KW-0472">Membrane</keyword>
<dbReference type="InParanoid" id="B4K9P2"/>
<evidence type="ECO:0000313" key="4">
    <source>
        <dbReference type="Proteomes" id="UP000009192"/>
    </source>
</evidence>
<dbReference type="OMA" id="HIWAAFL"/>